<accession>A0A5C7ELZ2</accession>
<dbReference type="SMART" id="SM00387">
    <property type="entry name" value="HATPase_c"/>
    <property type="match status" value="1"/>
</dbReference>
<protein>
    <recommendedName>
        <fullName evidence="3">histidine kinase</fullName>
        <ecNumber evidence="3">2.7.13.3</ecNumber>
    </recommendedName>
</protein>
<keyword evidence="4" id="KW-0597">Phosphoprotein</keyword>
<evidence type="ECO:0000256" key="8">
    <source>
        <dbReference type="ARBA" id="ARBA00022777"/>
    </source>
</evidence>
<evidence type="ECO:0000256" key="11">
    <source>
        <dbReference type="ARBA" id="ARBA00023012"/>
    </source>
</evidence>
<evidence type="ECO:0000256" key="1">
    <source>
        <dbReference type="ARBA" id="ARBA00000085"/>
    </source>
</evidence>
<dbReference type="OrthoDB" id="5297838at2"/>
<dbReference type="RefSeq" id="WP_147799095.1">
    <property type="nucleotide sequence ID" value="NZ_VPFL01000005.1"/>
</dbReference>
<dbReference type="InParanoid" id="A0A5C7ELZ2"/>
<dbReference type="SUPFAM" id="SSF47384">
    <property type="entry name" value="Homodimeric domain of signal transducing histidine kinase"/>
    <property type="match status" value="1"/>
</dbReference>
<dbReference type="Gene3D" id="3.30.565.10">
    <property type="entry name" value="Histidine kinase-like ATPase, C-terminal domain"/>
    <property type="match status" value="1"/>
</dbReference>
<dbReference type="AlphaFoldDB" id="A0A5C7ELZ2"/>
<evidence type="ECO:0000256" key="6">
    <source>
        <dbReference type="ARBA" id="ARBA00022692"/>
    </source>
</evidence>
<dbReference type="GO" id="GO:0000155">
    <property type="term" value="F:phosphorelay sensor kinase activity"/>
    <property type="evidence" value="ECO:0007669"/>
    <property type="project" value="InterPro"/>
</dbReference>
<evidence type="ECO:0000256" key="10">
    <source>
        <dbReference type="ARBA" id="ARBA00022989"/>
    </source>
</evidence>
<dbReference type="CDD" id="cd00082">
    <property type="entry name" value="HisKA"/>
    <property type="match status" value="1"/>
</dbReference>
<keyword evidence="10 13" id="KW-1133">Transmembrane helix</keyword>
<dbReference type="Gene3D" id="1.10.287.130">
    <property type="match status" value="1"/>
</dbReference>
<evidence type="ECO:0000256" key="4">
    <source>
        <dbReference type="ARBA" id="ARBA00022553"/>
    </source>
</evidence>
<evidence type="ECO:0000259" key="14">
    <source>
        <dbReference type="PROSITE" id="PS50109"/>
    </source>
</evidence>
<keyword evidence="17" id="KW-1185">Reference proteome</keyword>
<dbReference type="InterPro" id="IPR036097">
    <property type="entry name" value="HisK_dim/P_sf"/>
</dbReference>
<feature type="domain" description="HAMP" evidence="15">
    <location>
        <begin position="163"/>
        <end position="215"/>
    </location>
</feature>
<comment type="subcellular location">
    <subcellularLocation>
        <location evidence="2">Membrane</location>
        <topology evidence="2">Multi-pass membrane protein</topology>
    </subcellularLocation>
</comment>
<keyword evidence="11" id="KW-0902">Two-component regulatory system</keyword>
<comment type="catalytic activity">
    <reaction evidence="1">
        <text>ATP + protein L-histidine = ADP + protein N-phospho-L-histidine.</text>
        <dbReference type="EC" id="2.7.13.3"/>
    </reaction>
</comment>
<dbReference type="EMBL" id="VPFL01000005">
    <property type="protein sequence ID" value="TXF12603.1"/>
    <property type="molecule type" value="Genomic_DNA"/>
</dbReference>
<evidence type="ECO:0000256" key="13">
    <source>
        <dbReference type="SAM" id="Phobius"/>
    </source>
</evidence>
<dbReference type="InterPro" id="IPR003660">
    <property type="entry name" value="HAMP_dom"/>
</dbReference>
<keyword evidence="8 16" id="KW-0418">Kinase</keyword>
<dbReference type="PANTHER" id="PTHR45436">
    <property type="entry name" value="SENSOR HISTIDINE KINASE YKOH"/>
    <property type="match status" value="1"/>
</dbReference>
<dbReference type="PANTHER" id="PTHR45436:SF14">
    <property type="entry name" value="SENSOR PROTEIN QSEC"/>
    <property type="match status" value="1"/>
</dbReference>
<dbReference type="Pfam" id="PF08521">
    <property type="entry name" value="2CSK_N"/>
    <property type="match status" value="1"/>
</dbReference>
<comment type="caution">
    <text evidence="16">The sequence shown here is derived from an EMBL/GenBank/DDBJ whole genome shotgun (WGS) entry which is preliminary data.</text>
</comment>
<evidence type="ECO:0000313" key="16">
    <source>
        <dbReference type="EMBL" id="TXF12603.1"/>
    </source>
</evidence>
<evidence type="ECO:0000259" key="15">
    <source>
        <dbReference type="PROSITE" id="PS50885"/>
    </source>
</evidence>
<dbReference type="InterPro" id="IPR004358">
    <property type="entry name" value="Sig_transdc_His_kin-like_C"/>
</dbReference>
<keyword evidence="6 13" id="KW-0812">Transmembrane</keyword>
<dbReference type="GO" id="GO:0005886">
    <property type="term" value="C:plasma membrane"/>
    <property type="evidence" value="ECO:0007669"/>
    <property type="project" value="TreeGrafter"/>
</dbReference>
<reference evidence="16 17" key="1">
    <citation type="submission" date="2019-08" db="EMBL/GenBank/DDBJ databases">
        <title>Pelomicrobium methylotrophicum gen. nov., sp. nov. a moderately thermophilic, facultatively anaerobic, lithoautotrophic and methylotrophic bacterium isolated from a terrestrial mud volcano.</title>
        <authorList>
            <person name="Slobodkina G.B."/>
            <person name="Merkel A.Y."/>
            <person name="Slobodkin A.I."/>
        </authorList>
    </citation>
    <scope>NUCLEOTIDE SEQUENCE [LARGE SCALE GENOMIC DNA]</scope>
    <source>
        <strain evidence="16 17">SM250</strain>
    </source>
</reference>
<keyword evidence="12 13" id="KW-0472">Membrane</keyword>
<keyword evidence="7" id="KW-0547">Nucleotide-binding</keyword>
<dbReference type="InterPro" id="IPR003594">
    <property type="entry name" value="HATPase_dom"/>
</dbReference>
<evidence type="ECO:0000256" key="2">
    <source>
        <dbReference type="ARBA" id="ARBA00004141"/>
    </source>
</evidence>
<dbReference type="InterPro" id="IPR013727">
    <property type="entry name" value="2CSK_N"/>
</dbReference>
<evidence type="ECO:0000256" key="5">
    <source>
        <dbReference type="ARBA" id="ARBA00022679"/>
    </source>
</evidence>
<dbReference type="InterPro" id="IPR003661">
    <property type="entry name" value="HisK_dim/P_dom"/>
</dbReference>
<proteinExistence type="predicted"/>
<dbReference type="SMART" id="SM00388">
    <property type="entry name" value="HisKA"/>
    <property type="match status" value="1"/>
</dbReference>
<evidence type="ECO:0000256" key="9">
    <source>
        <dbReference type="ARBA" id="ARBA00022840"/>
    </source>
</evidence>
<dbReference type="Pfam" id="PF00512">
    <property type="entry name" value="HisKA"/>
    <property type="match status" value="1"/>
</dbReference>
<dbReference type="Pfam" id="PF02518">
    <property type="entry name" value="HATPase_c"/>
    <property type="match status" value="1"/>
</dbReference>
<dbReference type="PROSITE" id="PS50109">
    <property type="entry name" value="HIS_KIN"/>
    <property type="match status" value="1"/>
</dbReference>
<gene>
    <name evidence="16" type="ORF">FR698_05065</name>
</gene>
<evidence type="ECO:0000256" key="3">
    <source>
        <dbReference type="ARBA" id="ARBA00012438"/>
    </source>
</evidence>
<dbReference type="FunCoup" id="A0A5C7ELZ2">
    <property type="interactions" value="197"/>
</dbReference>
<dbReference type="SUPFAM" id="SSF55874">
    <property type="entry name" value="ATPase domain of HSP90 chaperone/DNA topoisomerase II/histidine kinase"/>
    <property type="match status" value="1"/>
</dbReference>
<organism evidence="16 17">
    <name type="scientific">Pelomicrobium methylotrophicum</name>
    <dbReference type="NCBI Taxonomy" id="2602750"/>
    <lineage>
        <taxon>Bacteria</taxon>
        <taxon>Pseudomonadati</taxon>
        <taxon>Pseudomonadota</taxon>
        <taxon>Hydrogenophilia</taxon>
        <taxon>Hydrogenophilia incertae sedis</taxon>
        <taxon>Pelomicrobium</taxon>
    </lineage>
</organism>
<dbReference type="InterPro" id="IPR036890">
    <property type="entry name" value="HATPase_C_sf"/>
</dbReference>
<evidence type="ECO:0000256" key="12">
    <source>
        <dbReference type="ARBA" id="ARBA00023136"/>
    </source>
</evidence>
<evidence type="ECO:0000313" key="17">
    <source>
        <dbReference type="Proteomes" id="UP000321201"/>
    </source>
</evidence>
<dbReference type="InterPro" id="IPR050428">
    <property type="entry name" value="TCS_sensor_his_kinase"/>
</dbReference>
<dbReference type="Proteomes" id="UP000321201">
    <property type="component" value="Unassembled WGS sequence"/>
</dbReference>
<name>A0A5C7ELZ2_9PROT</name>
<dbReference type="PROSITE" id="PS50885">
    <property type="entry name" value="HAMP"/>
    <property type="match status" value="1"/>
</dbReference>
<sequence length="439" mass="47627">MKSLRARLLAGLLGGLALTLAVAGYAIYRQARAEVNQLLDYQLEQTALSLRHQSLIAIAVGAEVPLEADADLLVQIWDGASGLLYVSDRTREMPIFDQQGFSDASVDGERWRVYVLRFGPRVIQVAQPSATRLRLSAEAALRNIAPFVFLLPVAGIVVWLAVGRGLAPLTRLASDIQRRTPAGLEPLAEADLPDELMPLVRSLNDLLVRLRQALDAQRQFVADAAHELRTPLTAVRLQIQLLDRAPSEAERAEALEALRQGLKRASHLTEQLLLMARLDPEAAVQKEQLDLAALARAVVEEWEPIAHARRIDLGLARAEGVVMEGEAASLRALLGNLVDNAVRYTPEGGRVDVSVYRDQGEPVLRVEDTGPGIAPEERSRVFDRFYRGAGAAGTGTGLGLAIVKRAADRHGARVTLDSGSGGRGLRVTVRFPADLRPGP</sequence>
<feature type="transmembrane region" description="Helical" evidence="13">
    <location>
        <begin position="144"/>
        <end position="162"/>
    </location>
</feature>
<dbReference type="InterPro" id="IPR005467">
    <property type="entry name" value="His_kinase_dom"/>
</dbReference>
<feature type="domain" description="Histidine kinase" evidence="14">
    <location>
        <begin position="223"/>
        <end position="435"/>
    </location>
</feature>
<keyword evidence="9" id="KW-0067">ATP-binding</keyword>
<dbReference type="EC" id="2.7.13.3" evidence="3"/>
<dbReference type="GO" id="GO:0005524">
    <property type="term" value="F:ATP binding"/>
    <property type="evidence" value="ECO:0007669"/>
    <property type="project" value="UniProtKB-KW"/>
</dbReference>
<evidence type="ECO:0000256" key="7">
    <source>
        <dbReference type="ARBA" id="ARBA00022741"/>
    </source>
</evidence>
<keyword evidence="5" id="KW-0808">Transferase</keyword>
<dbReference type="PRINTS" id="PR00344">
    <property type="entry name" value="BCTRLSENSOR"/>
</dbReference>